<accession>A0A815HNP9</accession>
<organism evidence="7 9">
    <name type="scientific">Didymodactylos carnosus</name>
    <dbReference type="NCBI Taxonomy" id="1234261"/>
    <lineage>
        <taxon>Eukaryota</taxon>
        <taxon>Metazoa</taxon>
        <taxon>Spiralia</taxon>
        <taxon>Gnathifera</taxon>
        <taxon>Rotifera</taxon>
        <taxon>Eurotatoria</taxon>
        <taxon>Bdelloidea</taxon>
        <taxon>Philodinida</taxon>
        <taxon>Philodinidae</taxon>
        <taxon>Didymodactylos</taxon>
    </lineage>
</organism>
<proteinExistence type="predicted"/>
<dbReference type="InterPro" id="IPR017452">
    <property type="entry name" value="GPCR_Rhodpsn_7TM"/>
</dbReference>
<evidence type="ECO:0000313" key="8">
    <source>
        <dbReference type="EMBL" id="CAF4227961.1"/>
    </source>
</evidence>
<comment type="subcellular location">
    <subcellularLocation>
        <location evidence="1">Membrane</location>
    </subcellularLocation>
</comment>
<reference evidence="7" key="1">
    <citation type="submission" date="2021-02" db="EMBL/GenBank/DDBJ databases">
        <authorList>
            <person name="Nowell W R."/>
        </authorList>
    </citation>
    <scope>NUCLEOTIDE SEQUENCE</scope>
</reference>
<dbReference type="GO" id="GO:0016020">
    <property type="term" value="C:membrane"/>
    <property type="evidence" value="ECO:0007669"/>
    <property type="project" value="UniProtKB-SubCell"/>
</dbReference>
<feature type="domain" description="G-protein coupled receptors family 1 profile" evidence="6">
    <location>
        <begin position="1"/>
        <end position="227"/>
    </location>
</feature>
<evidence type="ECO:0000256" key="5">
    <source>
        <dbReference type="SAM" id="Phobius"/>
    </source>
</evidence>
<dbReference type="SUPFAM" id="SSF81321">
    <property type="entry name" value="Family A G protein-coupled receptor-like"/>
    <property type="match status" value="1"/>
</dbReference>
<dbReference type="AlphaFoldDB" id="A0A815HNP9"/>
<evidence type="ECO:0000256" key="1">
    <source>
        <dbReference type="ARBA" id="ARBA00004370"/>
    </source>
</evidence>
<evidence type="ECO:0000259" key="6">
    <source>
        <dbReference type="PROSITE" id="PS50262"/>
    </source>
</evidence>
<dbReference type="Proteomes" id="UP000663829">
    <property type="component" value="Unassembled WGS sequence"/>
</dbReference>
<gene>
    <name evidence="7" type="ORF">GPM918_LOCUS31098</name>
    <name evidence="8" type="ORF">SRO942_LOCUS31732</name>
</gene>
<evidence type="ECO:0000256" key="4">
    <source>
        <dbReference type="ARBA" id="ARBA00023136"/>
    </source>
</evidence>
<feature type="transmembrane region" description="Helical" evidence="5">
    <location>
        <begin position="170"/>
        <end position="196"/>
    </location>
</feature>
<evidence type="ECO:0000313" key="7">
    <source>
        <dbReference type="EMBL" id="CAF1354939.1"/>
    </source>
</evidence>
<dbReference type="EMBL" id="CAJOBC010066485">
    <property type="protein sequence ID" value="CAF4227961.1"/>
    <property type="molecule type" value="Genomic_DNA"/>
</dbReference>
<name>A0A815HNP9_9BILA</name>
<comment type="caution">
    <text evidence="7">The sequence shown here is derived from an EMBL/GenBank/DDBJ whole genome shotgun (WGS) entry which is preliminary data.</text>
</comment>
<dbReference type="PROSITE" id="PS50262">
    <property type="entry name" value="G_PROTEIN_RECEP_F1_2"/>
    <property type="match status" value="1"/>
</dbReference>
<sequence length="264" mass="31411">MNTNVAVLLSSITSFILILQSLLGDFSVPSFIDITSPVCSIPFYLFCCCSTSIYYSYCLQSLYRLCRVIFYKYKYFQKYSLYIVLCILKWLFSFLIQLPPLLWNYIIYLPNEFYCIAPMFNLKFAAYVCSILYGLSITIISLIYVWIIYYIKQQSSQTLKNRQNQRDLIIIKRILITLGILIILGIPIIVFILLFILTNYWPSFAYRLIWMTISFSFLFLNLSLIYFTSQWKQSVKQLWNNRRRQRYILCNMPVTLNLNTVKHI</sequence>
<dbReference type="EMBL" id="CAJNOQ010015095">
    <property type="protein sequence ID" value="CAF1354939.1"/>
    <property type="molecule type" value="Genomic_DNA"/>
</dbReference>
<feature type="transmembrane region" description="Helical" evidence="5">
    <location>
        <begin position="124"/>
        <end position="149"/>
    </location>
</feature>
<keyword evidence="2 5" id="KW-0812">Transmembrane</keyword>
<protein>
    <recommendedName>
        <fullName evidence="6">G-protein coupled receptors family 1 profile domain-containing protein</fullName>
    </recommendedName>
</protein>
<dbReference type="Gene3D" id="1.20.1070.10">
    <property type="entry name" value="Rhodopsin 7-helix transmembrane proteins"/>
    <property type="match status" value="1"/>
</dbReference>
<evidence type="ECO:0000256" key="2">
    <source>
        <dbReference type="ARBA" id="ARBA00022692"/>
    </source>
</evidence>
<dbReference type="OrthoDB" id="10653443at2759"/>
<dbReference type="Proteomes" id="UP000681722">
    <property type="component" value="Unassembled WGS sequence"/>
</dbReference>
<feature type="transmembrane region" description="Helical" evidence="5">
    <location>
        <begin position="79"/>
        <end position="104"/>
    </location>
</feature>
<feature type="transmembrane region" description="Helical" evidence="5">
    <location>
        <begin position="34"/>
        <end position="58"/>
    </location>
</feature>
<keyword evidence="9" id="KW-1185">Reference proteome</keyword>
<keyword evidence="4 5" id="KW-0472">Membrane</keyword>
<keyword evidence="3 5" id="KW-1133">Transmembrane helix</keyword>
<evidence type="ECO:0000256" key="3">
    <source>
        <dbReference type="ARBA" id="ARBA00022989"/>
    </source>
</evidence>
<feature type="transmembrane region" description="Helical" evidence="5">
    <location>
        <begin position="208"/>
        <end position="227"/>
    </location>
</feature>
<evidence type="ECO:0000313" key="9">
    <source>
        <dbReference type="Proteomes" id="UP000663829"/>
    </source>
</evidence>
<dbReference type="CDD" id="cd00637">
    <property type="entry name" value="7tm_classA_rhodopsin-like"/>
    <property type="match status" value="1"/>
</dbReference>